<protein>
    <recommendedName>
        <fullName evidence="4">DnaA N-terminal domain-containing protein</fullName>
    </recommendedName>
</protein>
<sequence>MTNLLFTQPPLVQAIQQDTLHFNRNQTIRNAHPSLIQLLDLLLPASGGLSFLEAFLSQATVAMAPGETAIVRARNQRWLAQLLGMDYDRLNKYVLVLQHMQVLQVREESPGVALYLPLGEPRLAHPDALDALTSYRPKVASFARQVKQRWLTLLQTGDTCVTSYTSQFMPMTLPDTPHSTPNGLMVTLADVQQAILDLYGASGASIAVRVLDYIQQQATPPAKLSATKGDLPSQNGDSPLLKKKHIGDSATRNGDWSSLKGMLTGDSFPLNGDSPFVMATPIGDSFPLNGDSPSAWATPIGDLDDQKGDSSATESPENRRLVATHIGCSRATSARNMGDSSSEMFANPYNVNVTLKEIINTINVNVRKVASYLYQLFGEDSQLQGYYINLYKQHTNPQAWLGALLETLIAHERGTVHKPGKYFYKRCVALHQGLPAETEKLISQFGGYTYAQLQEHLRGSSSPAQATIQTPANSQPATPQDTASSQPAASQAGKKPLKPATPLYIPRDKQHPGMSEETVNKVRQRIRDHTIRYLLDIIPYRQQDGTFSLLLASVGKHQRWIYSPEEWEEAYTLMCQTDRFWSIFAEPTAI</sequence>
<gene>
    <name evidence="2" type="ORF">KSB_82560</name>
</gene>
<evidence type="ECO:0000313" key="2">
    <source>
        <dbReference type="EMBL" id="GHO59781.1"/>
    </source>
</evidence>
<feature type="region of interest" description="Disordered" evidence="1">
    <location>
        <begin position="221"/>
        <end position="249"/>
    </location>
</feature>
<feature type="region of interest" description="Disordered" evidence="1">
    <location>
        <begin position="459"/>
        <end position="519"/>
    </location>
</feature>
<feature type="region of interest" description="Disordered" evidence="1">
    <location>
        <begin position="294"/>
        <end position="319"/>
    </location>
</feature>
<reference evidence="2 3" key="1">
    <citation type="journal article" date="2021" name="Int. J. Syst. Evol. Microbiol.">
        <title>Reticulibacter mediterranei gen. nov., sp. nov., within the new family Reticulibacteraceae fam. nov., and Ktedonospora formicarum gen. nov., sp. nov., Ktedonobacter robiniae sp. nov., Dictyobacter formicarum sp. nov. and Dictyobacter arantiisoli sp. nov., belonging to the class Ktedonobacteria.</title>
        <authorList>
            <person name="Yabe S."/>
            <person name="Zheng Y."/>
            <person name="Wang C.M."/>
            <person name="Sakai Y."/>
            <person name="Abe K."/>
            <person name="Yokota A."/>
            <person name="Donadio S."/>
            <person name="Cavaletti L."/>
            <person name="Monciardini P."/>
        </authorList>
    </citation>
    <scope>NUCLEOTIDE SEQUENCE [LARGE SCALE GENOMIC DNA]</scope>
    <source>
        <strain evidence="2 3">SOSP1-30</strain>
    </source>
</reference>
<evidence type="ECO:0008006" key="4">
    <source>
        <dbReference type="Google" id="ProtNLM"/>
    </source>
</evidence>
<dbReference type="RefSeq" id="WP_201375936.1">
    <property type="nucleotide sequence ID" value="NZ_BNJG01000003.1"/>
</dbReference>
<organism evidence="2 3">
    <name type="scientific">Ktedonobacter robiniae</name>
    <dbReference type="NCBI Taxonomy" id="2778365"/>
    <lineage>
        <taxon>Bacteria</taxon>
        <taxon>Bacillati</taxon>
        <taxon>Chloroflexota</taxon>
        <taxon>Ktedonobacteria</taxon>
        <taxon>Ktedonobacterales</taxon>
        <taxon>Ktedonobacteraceae</taxon>
        <taxon>Ktedonobacter</taxon>
    </lineage>
</organism>
<comment type="caution">
    <text evidence="2">The sequence shown here is derived from an EMBL/GenBank/DDBJ whole genome shotgun (WGS) entry which is preliminary data.</text>
</comment>
<proteinExistence type="predicted"/>
<keyword evidence="3" id="KW-1185">Reference proteome</keyword>
<evidence type="ECO:0000313" key="3">
    <source>
        <dbReference type="Proteomes" id="UP000654345"/>
    </source>
</evidence>
<dbReference type="EMBL" id="BNJG01000003">
    <property type="protein sequence ID" value="GHO59781.1"/>
    <property type="molecule type" value="Genomic_DNA"/>
</dbReference>
<name>A0ABQ3V3N7_9CHLR</name>
<dbReference type="Proteomes" id="UP000654345">
    <property type="component" value="Unassembled WGS sequence"/>
</dbReference>
<evidence type="ECO:0000256" key="1">
    <source>
        <dbReference type="SAM" id="MobiDB-lite"/>
    </source>
</evidence>
<accession>A0ABQ3V3N7</accession>
<feature type="compositionally biased region" description="Polar residues" evidence="1">
    <location>
        <begin position="459"/>
        <end position="489"/>
    </location>
</feature>